<dbReference type="InterPro" id="IPR012677">
    <property type="entry name" value="Nucleotide-bd_a/b_plait_sf"/>
</dbReference>
<evidence type="ECO:0000313" key="4">
    <source>
        <dbReference type="Proteomes" id="UP000612055"/>
    </source>
</evidence>
<dbReference type="InterPro" id="IPR000504">
    <property type="entry name" value="RRM_dom"/>
</dbReference>
<feature type="compositionally biased region" description="Low complexity" evidence="1">
    <location>
        <begin position="469"/>
        <end position="483"/>
    </location>
</feature>
<feature type="compositionally biased region" description="Gly residues" evidence="1">
    <location>
        <begin position="802"/>
        <end position="811"/>
    </location>
</feature>
<evidence type="ECO:0000256" key="1">
    <source>
        <dbReference type="SAM" id="MobiDB-lite"/>
    </source>
</evidence>
<dbReference type="SUPFAM" id="SSF54928">
    <property type="entry name" value="RNA-binding domain, RBD"/>
    <property type="match status" value="1"/>
</dbReference>
<organism evidence="3 4">
    <name type="scientific">Edaphochlamys debaryana</name>
    <dbReference type="NCBI Taxonomy" id="47281"/>
    <lineage>
        <taxon>Eukaryota</taxon>
        <taxon>Viridiplantae</taxon>
        <taxon>Chlorophyta</taxon>
        <taxon>core chlorophytes</taxon>
        <taxon>Chlorophyceae</taxon>
        <taxon>CS clade</taxon>
        <taxon>Chlamydomonadales</taxon>
        <taxon>Chlamydomonadales incertae sedis</taxon>
        <taxon>Edaphochlamys</taxon>
    </lineage>
</organism>
<feature type="region of interest" description="Disordered" evidence="1">
    <location>
        <begin position="451"/>
        <end position="483"/>
    </location>
</feature>
<dbReference type="Gene3D" id="3.30.70.330">
    <property type="match status" value="1"/>
</dbReference>
<reference evidence="3" key="1">
    <citation type="journal article" date="2020" name="bioRxiv">
        <title>Comparative genomics of Chlamydomonas.</title>
        <authorList>
            <person name="Craig R.J."/>
            <person name="Hasan A.R."/>
            <person name="Ness R.W."/>
            <person name="Keightley P.D."/>
        </authorList>
    </citation>
    <scope>NUCLEOTIDE SEQUENCE</scope>
    <source>
        <strain evidence="3">CCAP 11/70</strain>
    </source>
</reference>
<keyword evidence="4" id="KW-1185">Reference proteome</keyword>
<dbReference type="AlphaFoldDB" id="A0A836BXL4"/>
<dbReference type="Pfam" id="PF00076">
    <property type="entry name" value="RRM_1"/>
    <property type="match status" value="1"/>
</dbReference>
<dbReference type="GO" id="GO:0003723">
    <property type="term" value="F:RNA binding"/>
    <property type="evidence" value="ECO:0007669"/>
    <property type="project" value="InterPro"/>
</dbReference>
<dbReference type="EMBL" id="JAEHOE010000054">
    <property type="protein sequence ID" value="KAG2491304.1"/>
    <property type="molecule type" value="Genomic_DNA"/>
</dbReference>
<evidence type="ECO:0000313" key="3">
    <source>
        <dbReference type="EMBL" id="KAG2491304.1"/>
    </source>
</evidence>
<dbReference type="InterPro" id="IPR035979">
    <property type="entry name" value="RBD_domain_sf"/>
</dbReference>
<accession>A0A836BXL4</accession>
<feature type="region of interest" description="Disordered" evidence="1">
    <location>
        <begin position="749"/>
        <end position="811"/>
    </location>
</feature>
<dbReference type="SMART" id="SM00360">
    <property type="entry name" value="RRM"/>
    <property type="match status" value="1"/>
</dbReference>
<dbReference type="CDD" id="cd00590">
    <property type="entry name" value="RRM_SF"/>
    <property type="match status" value="1"/>
</dbReference>
<protein>
    <recommendedName>
        <fullName evidence="2">RRM domain-containing protein</fullName>
    </recommendedName>
</protein>
<comment type="caution">
    <text evidence="3">The sequence shown here is derived from an EMBL/GenBank/DDBJ whole genome shotgun (WGS) entry which is preliminary data.</text>
</comment>
<feature type="compositionally biased region" description="Low complexity" evidence="1">
    <location>
        <begin position="781"/>
        <end position="801"/>
    </location>
</feature>
<feature type="domain" description="RRM" evidence="2">
    <location>
        <begin position="564"/>
        <end position="634"/>
    </location>
</feature>
<proteinExistence type="predicted"/>
<name>A0A836BXL4_9CHLO</name>
<gene>
    <name evidence="3" type="ORF">HYH03_010310</name>
</gene>
<feature type="region of interest" description="Disordered" evidence="1">
    <location>
        <begin position="388"/>
        <end position="438"/>
    </location>
</feature>
<evidence type="ECO:0000259" key="2">
    <source>
        <dbReference type="SMART" id="SM00360"/>
    </source>
</evidence>
<feature type="compositionally biased region" description="Basic and acidic residues" evidence="1">
    <location>
        <begin position="399"/>
        <end position="412"/>
    </location>
</feature>
<dbReference type="Proteomes" id="UP000612055">
    <property type="component" value="Unassembled WGS sequence"/>
</dbReference>
<feature type="compositionally biased region" description="Low complexity" evidence="1">
    <location>
        <begin position="388"/>
        <end position="398"/>
    </location>
</feature>
<sequence length="811" mass="78288">MRLELEVESASALLAPVSTEAEGAKLPAAVAAPGGQALAAVARLAAEAAAPAVVLRLGGTESTPSDGPVTVWLQFAISGVPPGAPLRAIVLLGLDDASGRCYAVRAAGDLCVLCSRDALAAAAEAAEAGAAAAGSGGSAARLLGVAFRPEMLPRGVPLLLEEMDAAAFLGGGRRVPAAPRFGSGSAWYDAPLAGHKRGREEADSDGEADAGTLRPASEAALSASAAAADDDDVAANEAAASAGEAAAEAAAAEAASTEAAAAEAAAAEAADAEAAAAEAAAVEAAAAEAAAAEAAAAKAAAAADAAAAKAEAAAEAADAAAAEAAAAEGDEAEVAAADADAALAAAAEAAIAAEAAAAEAAAAAATAAGAADKAAAVAAAQRHIASAPSSAGAAAAAGRRSEAARLRRRIPDPPRQPARPADTSRASTRKPGSHVPVSSAAKVALWDVVPGDGPSSQLGPHAGVGSPLAAEAEAATAQRQGQAAGQDELAAAGVAADQGLAEAAAATAAAADWQGQVAGQEDLWAEPVAEADQSLAEAVAEQQQPQQQQQQHVGGQAPAGGAWTVWIDNLHPYISPKWLMNHISQTAEVTDLQLLTNPDTGQPRAVVELATEADYRAAAKLNGAKMYRQQVKVTLKSGPMPRKPGTGMGTGLAGGMPLGPMMGPAGPMMGPLGPMMGFPRPPWPMMMGPLGPGAPGCWRPGMGPGLGMGMGMGPGIWGPMGLGPWPRPGLGPMGMWGPGPRPGAWPLPVPGPLGSTAGVGVPGGPSLQPSSGPGGRGVQPAGDATTEAAGAGTAEAAAGCGAEPGGLGLGG</sequence>